<accession>A0ABQ3I8F0</accession>
<evidence type="ECO:0000313" key="2">
    <source>
        <dbReference type="EMBL" id="GHE63691.1"/>
    </source>
</evidence>
<gene>
    <name evidence="2" type="ORF">GCM10011340_18840</name>
</gene>
<feature type="domain" description="Contractile injection system tube protein N-terminal" evidence="1">
    <location>
        <begin position="3"/>
        <end position="153"/>
    </location>
</feature>
<dbReference type="Proteomes" id="UP000658258">
    <property type="component" value="Unassembled WGS sequence"/>
</dbReference>
<sequence length="217" mass="24217">MALKQLMIRAFKDDTFGSEIGSYTAMLNPESYTQSYNISYNEEQAPGTPEATLKYEKSTPTTLKFDLIFDATGVVNTSVTDVGSEIQKFRKVVYDYNGNIHSPNYLEVTWGNALVYQCKLTGMTVNYTLFKSDGTPLRAKVTVDFKEYVAPTKPIKDNSPDMTHVKTVVSGDLLPSLTYNVYGDETHLLKVAEHNKLDSILHLKSGSTLYFPPLASQ</sequence>
<evidence type="ECO:0000259" key="1">
    <source>
        <dbReference type="Pfam" id="PF19266"/>
    </source>
</evidence>
<name>A0ABQ3I8F0_9BACT</name>
<dbReference type="EMBL" id="BNAG01000002">
    <property type="protein sequence ID" value="GHE63691.1"/>
    <property type="molecule type" value="Genomic_DNA"/>
</dbReference>
<protein>
    <submittedName>
        <fullName evidence="2">Peptidoglycan-binding protein</fullName>
    </submittedName>
</protein>
<organism evidence="2 3">
    <name type="scientific">Roseivirga thermotolerans</name>
    <dbReference type="NCBI Taxonomy" id="1758176"/>
    <lineage>
        <taxon>Bacteria</taxon>
        <taxon>Pseudomonadati</taxon>
        <taxon>Bacteroidota</taxon>
        <taxon>Cytophagia</taxon>
        <taxon>Cytophagales</taxon>
        <taxon>Roseivirgaceae</taxon>
        <taxon>Roseivirga</taxon>
    </lineage>
</organism>
<dbReference type="Pfam" id="PF19266">
    <property type="entry name" value="CIS_tube"/>
    <property type="match status" value="1"/>
</dbReference>
<reference evidence="3" key="1">
    <citation type="journal article" date="2019" name="Int. J. Syst. Evol. Microbiol.">
        <title>The Global Catalogue of Microorganisms (GCM) 10K type strain sequencing project: providing services to taxonomists for standard genome sequencing and annotation.</title>
        <authorList>
            <consortium name="The Broad Institute Genomics Platform"/>
            <consortium name="The Broad Institute Genome Sequencing Center for Infectious Disease"/>
            <person name="Wu L."/>
            <person name="Ma J."/>
        </authorList>
    </citation>
    <scope>NUCLEOTIDE SEQUENCE [LARGE SCALE GENOMIC DNA]</scope>
    <source>
        <strain evidence="3">CGMCC 1.15111</strain>
    </source>
</reference>
<dbReference type="InterPro" id="IPR045361">
    <property type="entry name" value="CIS_tube_prot_N"/>
</dbReference>
<evidence type="ECO:0000313" key="3">
    <source>
        <dbReference type="Proteomes" id="UP000658258"/>
    </source>
</evidence>
<proteinExistence type="predicted"/>
<keyword evidence="3" id="KW-1185">Reference proteome</keyword>
<comment type="caution">
    <text evidence="2">The sequence shown here is derived from an EMBL/GenBank/DDBJ whole genome shotgun (WGS) entry which is preliminary data.</text>
</comment>
<dbReference type="RefSeq" id="WP_189629977.1">
    <property type="nucleotide sequence ID" value="NZ_BNAG01000002.1"/>
</dbReference>